<dbReference type="InParanoid" id="D3BS95"/>
<comment type="caution">
    <text evidence="1">The sequence shown here is derived from an EMBL/GenBank/DDBJ whole genome shotgun (WGS) entry which is preliminary data.</text>
</comment>
<evidence type="ECO:0000313" key="2">
    <source>
        <dbReference type="Proteomes" id="UP000001396"/>
    </source>
</evidence>
<dbReference type="AlphaFoldDB" id="D3BS95"/>
<dbReference type="PANTHER" id="PTHR32134:SF92">
    <property type="entry name" value="FNIP REPEAT-CONTAINING PROTEIN"/>
    <property type="match status" value="1"/>
</dbReference>
<dbReference type="InterPro" id="IPR008615">
    <property type="entry name" value="FNIP"/>
</dbReference>
<proteinExistence type="predicted"/>
<name>D3BS95_HETP5</name>
<dbReference type="PANTHER" id="PTHR32134">
    <property type="entry name" value="FNIP REPEAT-CONTAINING PROTEIN"/>
    <property type="match status" value="1"/>
</dbReference>
<dbReference type="GeneID" id="31366356"/>
<dbReference type="RefSeq" id="XP_020427966.1">
    <property type="nucleotide sequence ID" value="XM_020581650.1"/>
</dbReference>
<dbReference type="Proteomes" id="UP000001396">
    <property type="component" value="Unassembled WGS sequence"/>
</dbReference>
<accession>D3BS95</accession>
<evidence type="ECO:0000313" key="1">
    <source>
        <dbReference type="EMBL" id="EFA75832.1"/>
    </source>
</evidence>
<dbReference type="Gene3D" id="1.20.1280.50">
    <property type="match status" value="1"/>
</dbReference>
<organism evidence="1 2">
    <name type="scientific">Heterostelium pallidum (strain ATCC 26659 / Pp 5 / PN500)</name>
    <name type="common">Cellular slime mold</name>
    <name type="synonym">Polysphondylium pallidum</name>
    <dbReference type="NCBI Taxonomy" id="670386"/>
    <lineage>
        <taxon>Eukaryota</taxon>
        <taxon>Amoebozoa</taxon>
        <taxon>Evosea</taxon>
        <taxon>Eumycetozoa</taxon>
        <taxon>Dictyostelia</taxon>
        <taxon>Acytosteliales</taxon>
        <taxon>Acytosteliaceae</taxon>
        <taxon>Heterostelium</taxon>
    </lineage>
</organism>
<gene>
    <name evidence="1" type="ORF">PPL_10887</name>
</gene>
<sequence>MYNNNNDSHMLVNLPHILLSKIINYLDDNIDRICCSFVCRKWFNERERYLSFNTDRLFVTDMQDNDHFYLKSYQSLMSKSIDTKSKCSLIIGDNRFENDFHLTPQSFRTINGFSLYVYKLILCDQTTRNAFKDDHQKVESLLKMISNSNIVKFKGCPTIRFRLPTNLTSVTFSGYFDEPLLPGYLPPMLKRLYLGNGLKSNFNQPITAAVLPNTLEKLVLGYRFSHPLEPGVLPVSLRVLRINGTAFTYKPIVGTFPPNLEILEYSGYDSPIGDGVLPATLHTIEYIPLSWIPAVRSLPNIRSLTFWHWDFNEDFQTISLSDLPMTLTRLGVYSTTELAGSMPPSIKHLSLEGATYEVDEIFKDRSQYHLDFLKIDGQFEQSLASLDIKHLEIDHGANDEEQCHVAIPHGVESVRIELNVSAFNTPIPSTVKKFITSDSSNSLDGFEKLISPDIITDALEELVINYNSTIFPRKYSQYLSSISFSFPMHRIPNKLVLICRNHEKISIRRIHRNQFIIFGHSPNLSAIINESQIWNFISHHIKSNIHNPRIKVNNDSYHRSIRQQTLNLNHQIN</sequence>
<protein>
    <recommendedName>
        <fullName evidence="3">F-box domain-containing protein</fullName>
    </recommendedName>
</protein>
<dbReference type="SUPFAM" id="SSF52058">
    <property type="entry name" value="L domain-like"/>
    <property type="match status" value="1"/>
</dbReference>
<dbReference type="InterPro" id="IPR051251">
    <property type="entry name" value="STK_FNIP-Repeat"/>
</dbReference>
<dbReference type="EMBL" id="ADBJ01000051">
    <property type="protein sequence ID" value="EFA75832.1"/>
    <property type="molecule type" value="Genomic_DNA"/>
</dbReference>
<reference evidence="1 2" key="1">
    <citation type="journal article" date="2011" name="Genome Res.">
        <title>Phylogeny-wide analysis of social amoeba genomes highlights ancient origins for complex intercellular communication.</title>
        <authorList>
            <person name="Heidel A.J."/>
            <person name="Lawal H.M."/>
            <person name="Felder M."/>
            <person name="Schilde C."/>
            <person name="Helps N.R."/>
            <person name="Tunggal B."/>
            <person name="Rivero F."/>
            <person name="John U."/>
            <person name="Schleicher M."/>
            <person name="Eichinger L."/>
            <person name="Platzer M."/>
            <person name="Noegel A.A."/>
            <person name="Schaap P."/>
            <person name="Gloeckner G."/>
        </authorList>
    </citation>
    <scope>NUCLEOTIDE SEQUENCE [LARGE SCALE GENOMIC DNA]</scope>
    <source>
        <strain evidence="2">ATCC 26659 / Pp 5 / PN500</strain>
    </source>
</reference>
<keyword evidence="2" id="KW-1185">Reference proteome</keyword>
<dbReference type="FunCoup" id="D3BS95">
    <property type="interactions" value="1036"/>
</dbReference>
<dbReference type="Pfam" id="PF05725">
    <property type="entry name" value="FNIP"/>
    <property type="match status" value="2"/>
</dbReference>
<evidence type="ECO:0008006" key="3">
    <source>
        <dbReference type="Google" id="ProtNLM"/>
    </source>
</evidence>